<dbReference type="EMBL" id="CM000913">
    <property type="protein sequence ID" value="EFG08360.1"/>
    <property type="molecule type" value="Genomic_DNA"/>
</dbReference>
<accession>E2PZ29</accession>
<keyword evidence="3" id="KW-1185">Reference proteome</keyword>
<organism evidence="2 3">
    <name type="scientific">Streptomyces clavuligerus</name>
    <dbReference type="NCBI Taxonomy" id="1901"/>
    <lineage>
        <taxon>Bacteria</taxon>
        <taxon>Bacillati</taxon>
        <taxon>Actinomycetota</taxon>
        <taxon>Actinomycetes</taxon>
        <taxon>Kitasatosporales</taxon>
        <taxon>Streptomycetaceae</taxon>
        <taxon>Streptomyces</taxon>
    </lineage>
</organism>
<evidence type="ECO:0000313" key="3">
    <source>
        <dbReference type="Proteomes" id="UP000002357"/>
    </source>
</evidence>
<dbReference type="CDD" id="cd00093">
    <property type="entry name" value="HTH_XRE"/>
    <property type="match status" value="1"/>
</dbReference>
<dbReference type="GO" id="GO:0003677">
    <property type="term" value="F:DNA binding"/>
    <property type="evidence" value="ECO:0007669"/>
    <property type="project" value="UniProtKB-KW"/>
</dbReference>
<dbReference type="SUPFAM" id="SSF47413">
    <property type="entry name" value="lambda repressor-like DNA-binding domains"/>
    <property type="match status" value="1"/>
</dbReference>
<protein>
    <submittedName>
        <fullName evidence="2">Putative DNA-binding protein</fullName>
    </submittedName>
</protein>
<dbReference type="InterPro" id="IPR001387">
    <property type="entry name" value="Cro/C1-type_HTH"/>
</dbReference>
<dbReference type="InterPro" id="IPR043917">
    <property type="entry name" value="DUF5753"/>
</dbReference>
<dbReference type="eggNOG" id="COG1813">
    <property type="taxonomic scope" value="Bacteria"/>
</dbReference>
<name>E2PZ29_STRCL</name>
<dbReference type="Pfam" id="PF13560">
    <property type="entry name" value="HTH_31"/>
    <property type="match status" value="1"/>
</dbReference>
<dbReference type="Proteomes" id="UP000002357">
    <property type="component" value="Chromosome"/>
</dbReference>
<proteinExistence type="predicted"/>
<dbReference type="SMART" id="SM00530">
    <property type="entry name" value="HTH_XRE"/>
    <property type="match status" value="1"/>
</dbReference>
<dbReference type="AlphaFoldDB" id="E2PZ29"/>
<dbReference type="PROSITE" id="PS50943">
    <property type="entry name" value="HTH_CROC1"/>
    <property type="match status" value="1"/>
</dbReference>
<sequence>MGVVYMPRANDLTPDRSARHLFGAKLRKYREAKNWKLEDLSKRVQVSKSHLSRIENATFMPPPDLPARLDALFGLDGTFQELFEIARNELHPDQFKRRNELEEKATVIKEYASQIVPGLLQTEEYARAQFLTHNYKATPEEIDKLLNGRIARQSLLWANPNPDYSIVLDESVLRRSFGGPGILRRQLAHLIDCALTRPSHTIQVMPFSHGAHGLMGGLLALWTLKGGQHVAYEESITTGTLLEDKTVVSDRVRRYDRLSAAALPPKMSVDFLRSVMEALPDEHHP</sequence>
<evidence type="ECO:0000259" key="1">
    <source>
        <dbReference type="PROSITE" id="PS50943"/>
    </source>
</evidence>
<dbReference type="Gene3D" id="1.10.260.40">
    <property type="entry name" value="lambda repressor-like DNA-binding domains"/>
    <property type="match status" value="1"/>
</dbReference>
<dbReference type="STRING" id="1901.BB341_12165"/>
<dbReference type="InterPro" id="IPR010982">
    <property type="entry name" value="Lambda_DNA-bd_dom_sf"/>
</dbReference>
<keyword evidence="2" id="KW-0238">DNA-binding</keyword>
<dbReference type="Pfam" id="PF19054">
    <property type="entry name" value="DUF5753"/>
    <property type="match status" value="1"/>
</dbReference>
<gene>
    <name evidence="2" type="ORF">SCLAV_3289</name>
</gene>
<reference evidence="2 3" key="1">
    <citation type="journal article" date="2010" name="Genome Biol. Evol.">
        <title>The sequence of a 1.8-mb bacterial linear plasmid reveals a rich evolutionary reservoir of secondary metabolic pathways.</title>
        <authorList>
            <person name="Medema M.H."/>
            <person name="Trefzer A."/>
            <person name="Kovalchuk A."/>
            <person name="van den Berg M."/>
            <person name="Mueller U."/>
            <person name="Heijne W."/>
            <person name="Wu L."/>
            <person name="Alam M.T."/>
            <person name="Ronning C.M."/>
            <person name="Nierman W.C."/>
            <person name="Bovenberg R.A.L."/>
            <person name="Breitling R."/>
            <person name="Takano E."/>
        </authorList>
    </citation>
    <scope>NUCLEOTIDE SEQUENCE [LARGE SCALE GENOMIC DNA]</scope>
    <source>
        <strain evidence="3">ATCC 27064 / DSM 738 / JCM 4710 / NBRC 13307 / NCIMB 12785 / NRRL 3585 / VKM Ac-602</strain>
    </source>
</reference>
<evidence type="ECO:0000313" key="2">
    <source>
        <dbReference type="EMBL" id="EFG08360.1"/>
    </source>
</evidence>
<feature type="domain" description="HTH cro/C1-type" evidence="1">
    <location>
        <begin position="26"/>
        <end position="80"/>
    </location>
</feature>